<evidence type="ECO:0000313" key="3">
    <source>
        <dbReference type="Ensembl" id="ENSXETP00000102952"/>
    </source>
</evidence>
<dbReference type="GeneTree" id="ENSGT01000000220125"/>
<accession>A0A803J524</accession>
<evidence type="ECO:0000256" key="2">
    <source>
        <dbReference type="SAM" id="MobiDB-lite"/>
    </source>
</evidence>
<dbReference type="Ensembl" id="ENSXETT00000112327">
    <property type="protein sequence ID" value="ENSXETP00000102952"/>
    <property type="gene ID" value="ENSXETG00000036320"/>
</dbReference>
<evidence type="ECO:0000256" key="1">
    <source>
        <dbReference type="SAM" id="Coils"/>
    </source>
</evidence>
<keyword evidence="1" id="KW-0175">Coiled coil</keyword>
<gene>
    <name evidence="3" type="primary">LOC116407692</name>
</gene>
<reference evidence="3" key="2">
    <citation type="submission" date="2021-03" db="UniProtKB">
        <authorList>
            <consortium name="Ensembl"/>
        </authorList>
    </citation>
    <scope>IDENTIFICATION</scope>
</reference>
<feature type="region of interest" description="Disordered" evidence="2">
    <location>
        <begin position="161"/>
        <end position="183"/>
    </location>
</feature>
<protein>
    <submittedName>
        <fullName evidence="3">Uncharacterized LOC116407692</fullName>
    </submittedName>
</protein>
<dbReference type="AlphaFoldDB" id="A0A803J524"/>
<name>A0A803J524_XENTR</name>
<organism evidence="3">
    <name type="scientific">Xenopus tropicalis</name>
    <name type="common">Western clawed frog</name>
    <name type="synonym">Silurana tropicalis</name>
    <dbReference type="NCBI Taxonomy" id="8364"/>
    <lineage>
        <taxon>Eukaryota</taxon>
        <taxon>Metazoa</taxon>
        <taxon>Chordata</taxon>
        <taxon>Craniata</taxon>
        <taxon>Vertebrata</taxon>
        <taxon>Euteleostomi</taxon>
        <taxon>Amphibia</taxon>
        <taxon>Batrachia</taxon>
        <taxon>Anura</taxon>
        <taxon>Pipoidea</taxon>
        <taxon>Pipidae</taxon>
        <taxon>Xenopodinae</taxon>
        <taxon>Xenopus</taxon>
        <taxon>Silurana</taxon>
    </lineage>
</organism>
<proteinExistence type="predicted"/>
<feature type="compositionally biased region" description="Polar residues" evidence="2">
    <location>
        <begin position="161"/>
        <end position="181"/>
    </location>
</feature>
<feature type="region of interest" description="Disordered" evidence="2">
    <location>
        <begin position="358"/>
        <end position="378"/>
    </location>
</feature>
<feature type="coiled-coil region" evidence="1">
    <location>
        <begin position="400"/>
        <end position="431"/>
    </location>
</feature>
<sequence>MNRTPKRPCHIAIISSSCPQHKFMWLPGILNPYVCNLGFEPTYLLITDLYYQKKDLEKCSIGILYHSLPQYERINKSNMDRLLPMLELKYMSSCLGKQKVMVVMDDVEQYNKKETEQILSANATINSCSSLLLLTPTNNKERAFKTKSGSIIEILERGLSEGTSASSPGGSNKHSKQTSSFDAGAVEQISKKNPKLDVPSGQKHWVRVFSRCAKSNYNWLVALLRSKDFGNLEVHAVEISNNYSQFLSDINNCTFAILYHSLNHGRVNVTDVPDSLYDKHLETLSQRLGKEKVIVVLDDLKESSFQEKWRILQSQPSIGRYSQELLLFSETEKKSRGYASGIIQDRLEKLKKSLETSRGRNEQFPLRSEGTGVSRGTESARTAVDTHVFGQKLDQILSIIQQMSTELSNQKQQLEEFKKEHHQEISRLNQQHSAQISQLIQQFEEFTKGHCCQHQPTGPNVTSEGKHVLRSAETNLSCVPFPSNATAVARRNPTP</sequence>
<dbReference type="Bgee" id="ENSXETG00000036320">
    <property type="expression patterns" value="Expressed in embryo"/>
</dbReference>
<reference evidence="3" key="1">
    <citation type="journal article" date="2010" name="Science">
        <title>The genome of the Western clawed frog Xenopus tropicalis.</title>
        <authorList>
            <person name="Hellsten U."/>
            <person name="Harland R.M."/>
            <person name="Gilchrist M.J."/>
            <person name="Hendrix D."/>
            <person name="Jurka J."/>
            <person name="Kapitonov V."/>
            <person name="Ovcharenko I."/>
            <person name="Putnam N.H."/>
            <person name="Shu S."/>
            <person name="Taher L."/>
            <person name="Blitz I.L."/>
            <person name="Blumberg B."/>
            <person name="Dichmann D.S."/>
            <person name="Dubchak I."/>
            <person name="Amaya E."/>
            <person name="Detter J.C."/>
            <person name="Fletcher R."/>
            <person name="Gerhard D.S."/>
            <person name="Goodstein D."/>
            <person name="Graves T."/>
            <person name="Grigoriev I.V."/>
            <person name="Grimwood J."/>
            <person name="Kawashima T."/>
            <person name="Lindquist E."/>
            <person name="Lucas S.M."/>
            <person name="Mead P.E."/>
            <person name="Mitros T."/>
            <person name="Ogino H."/>
            <person name="Ohta Y."/>
            <person name="Poliakov A.V."/>
            <person name="Pollet N."/>
            <person name="Robert J."/>
            <person name="Salamov A."/>
            <person name="Sater A.K."/>
            <person name="Schmutz J."/>
            <person name="Terry A."/>
            <person name="Vize P.D."/>
            <person name="Warren W.C."/>
            <person name="Wells D."/>
            <person name="Wills A."/>
            <person name="Wilson R.K."/>
            <person name="Zimmerman L.B."/>
            <person name="Zorn A.M."/>
            <person name="Grainger R."/>
            <person name="Grammer T."/>
            <person name="Khokha M.K."/>
            <person name="Richardson P.M."/>
            <person name="Rokhsar D.S."/>
        </authorList>
    </citation>
    <scope>NUCLEOTIDE SEQUENCE [LARGE SCALE GENOMIC DNA]</scope>
    <source>
        <strain evidence="3">Nigerian</strain>
    </source>
</reference>
<dbReference type="PROSITE" id="PS51257">
    <property type="entry name" value="PROKAR_LIPOPROTEIN"/>
    <property type="match status" value="1"/>
</dbReference>